<dbReference type="InterPro" id="IPR015793">
    <property type="entry name" value="Pyrv_Knase_brl"/>
</dbReference>
<dbReference type="Proteomes" id="UP000006867">
    <property type="component" value="Chromosome"/>
</dbReference>
<evidence type="ECO:0000256" key="6">
    <source>
        <dbReference type="ARBA" id="ARBA00012142"/>
    </source>
</evidence>
<keyword evidence="10" id="KW-0547">Nucleotide-binding</keyword>
<feature type="domain" description="PEP-utilising enzyme mobile" evidence="20">
    <location>
        <begin position="505"/>
        <end position="575"/>
    </location>
</feature>
<evidence type="ECO:0000256" key="2">
    <source>
        <dbReference type="ARBA" id="ARBA00001958"/>
    </source>
</evidence>
<evidence type="ECO:0000256" key="13">
    <source>
        <dbReference type="ARBA" id="ARBA00022842"/>
    </source>
</evidence>
<dbReference type="InterPro" id="IPR036918">
    <property type="entry name" value="Pyrv_Knase_C_sf"/>
</dbReference>
<evidence type="ECO:0000256" key="18">
    <source>
        <dbReference type="RuleBase" id="RU000504"/>
    </source>
</evidence>
<evidence type="ECO:0000256" key="8">
    <source>
        <dbReference type="ARBA" id="ARBA00022679"/>
    </source>
</evidence>
<dbReference type="SUPFAM" id="SSF51621">
    <property type="entry name" value="Phosphoenolpyruvate/pyruvate domain"/>
    <property type="match status" value="1"/>
</dbReference>
<evidence type="ECO:0000256" key="15">
    <source>
        <dbReference type="ARBA" id="ARBA00023152"/>
    </source>
</evidence>
<evidence type="ECO:0000256" key="10">
    <source>
        <dbReference type="ARBA" id="ARBA00022741"/>
    </source>
</evidence>
<evidence type="ECO:0000313" key="22">
    <source>
        <dbReference type="EMBL" id="ADP33406.1"/>
    </source>
</evidence>
<dbReference type="NCBIfam" id="NF004978">
    <property type="entry name" value="PRK06354.1"/>
    <property type="match status" value="1"/>
</dbReference>
<dbReference type="CDD" id="cd00288">
    <property type="entry name" value="Pyruvate_Kinase"/>
    <property type="match status" value="1"/>
</dbReference>
<evidence type="ECO:0000256" key="16">
    <source>
        <dbReference type="ARBA" id="ARBA00023317"/>
    </source>
</evidence>
<dbReference type="Gene3D" id="3.40.1380.20">
    <property type="entry name" value="Pyruvate kinase, C-terminal domain"/>
    <property type="match status" value="1"/>
</dbReference>
<dbReference type="InterPro" id="IPR036637">
    <property type="entry name" value="Phosphohistidine_dom_sf"/>
</dbReference>
<sequence>MRKTKIVCTIGPASESIEMLTNLMEAGMNVARLNFSHGDFEEHGARIKNIREASKKLGKNVGILLDTKGPEIRTREMENGAIELVAGTELIVTMDEVLGTPEKISVTYEGLADDVQKGSTILLDDGLIGLEVLEVHADKREIKTKVLNSGTLKNKKGVNVPGVSVNLPGITEKDARDITFGIEQGVDFIAASFVRRSTDVLEIRELLEEHNAGDIQIIPKIENQEGVDNIDSILEVSDGLMVARGDLGVEIPAEEVPLVQKELIKKCNALGKPVITATQMLDSMQRNPRPTRAEASDVANAIFDGTDAIMLSGETAAGSYPVEAVQTMHRIASRSEEALNYKEILSKRRGQVGMTITDAIGQSVAHTAINLNAAAIVTPTESGHTARMISKYRPQAPIVAVTVNESISRKLALVFGVFPESGQNATSTDQMLDDAVQKSLNSGIVKHGDLIVITAGSVGESGTTNLMKVYTVGDIIAKGQGIGRKSAYGPVVVAQNAKEAEQKMTDGAVLVTTSTDRDMITALEKASALITEEGGLTSHAAVVGLSLGIPVIVGLENATSILADGQDITVDAARGAVYQGRASVL</sequence>
<keyword evidence="16 22" id="KW-0670">Pyruvate</keyword>
<evidence type="ECO:0000256" key="14">
    <source>
        <dbReference type="ARBA" id="ARBA00022958"/>
    </source>
</evidence>
<keyword evidence="12" id="KW-0067">ATP-binding</keyword>
<evidence type="ECO:0000256" key="1">
    <source>
        <dbReference type="ARBA" id="ARBA00001946"/>
    </source>
</evidence>
<dbReference type="InterPro" id="IPR001697">
    <property type="entry name" value="Pyr_Knase"/>
</dbReference>
<evidence type="ECO:0000259" key="21">
    <source>
        <dbReference type="Pfam" id="PF02887"/>
    </source>
</evidence>
<name>A0ABM5M011_BACA1</name>
<accession>A0ABM5M011</accession>
<dbReference type="InterPro" id="IPR011037">
    <property type="entry name" value="Pyrv_Knase-like_insert_dom_sf"/>
</dbReference>
<dbReference type="Pfam" id="PF00391">
    <property type="entry name" value="PEP-utilizers"/>
    <property type="match status" value="1"/>
</dbReference>
<comment type="similarity">
    <text evidence="4">In the C-terminal section; belongs to the PEP-utilizing enzyme family.</text>
</comment>
<keyword evidence="13 18" id="KW-0460">Magnesium</keyword>
<keyword evidence="15 18" id="KW-0324">Glycolysis</keyword>
<dbReference type="NCBIfam" id="TIGR01064">
    <property type="entry name" value="pyruv_kin"/>
    <property type="match status" value="1"/>
</dbReference>
<evidence type="ECO:0000256" key="3">
    <source>
        <dbReference type="ARBA" id="ARBA00004997"/>
    </source>
</evidence>
<evidence type="ECO:0000256" key="9">
    <source>
        <dbReference type="ARBA" id="ARBA00022723"/>
    </source>
</evidence>
<evidence type="ECO:0000256" key="7">
    <source>
        <dbReference type="ARBA" id="ARBA00018587"/>
    </source>
</evidence>
<dbReference type="InterPro" id="IPR015795">
    <property type="entry name" value="Pyrv_Knase_C"/>
</dbReference>
<dbReference type="RefSeq" id="WP_003325106.1">
    <property type="nucleotide sequence ID" value="NC_014639.1"/>
</dbReference>
<dbReference type="NCBIfam" id="NF004491">
    <property type="entry name" value="PRK05826.1"/>
    <property type="match status" value="1"/>
</dbReference>
<dbReference type="PROSITE" id="PS00110">
    <property type="entry name" value="PYRUVATE_KINASE"/>
    <property type="match status" value="1"/>
</dbReference>
<keyword evidence="23" id="KW-1185">Reference proteome</keyword>
<evidence type="ECO:0000256" key="12">
    <source>
        <dbReference type="ARBA" id="ARBA00022840"/>
    </source>
</evidence>
<dbReference type="InterPro" id="IPR018209">
    <property type="entry name" value="Pyrv_Knase_AS"/>
</dbReference>
<dbReference type="SUPFAM" id="SSF52009">
    <property type="entry name" value="Phosphohistidine domain"/>
    <property type="match status" value="1"/>
</dbReference>
<protein>
    <recommendedName>
        <fullName evidence="7 17">Pyruvate kinase</fullName>
        <ecNumber evidence="6 17">2.7.1.40</ecNumber>
    </recommendedName>
</protein>
<proteinExistence type="inferred from homology"/>
<dbReference type="InterPro" id="IPR015813">
    <property type="entry name" value="Pyrv/PenolPyrv_kinase-like_dom"/>
</dbReference>
<dbReference type="InterPro" id="IPR015806">
    <property type="entry name" value="Pyrv_Knase_insert_dom_sf"/>
</dbReference>
<feature type="domain" description="Pyruvate kinase barrel" evidence="19">
    <location>
        <begin position="1"/>
        <end position="325"/>
    </location>
</feature>
<dbReference type="EC" id="2.7.1.40" evidence="6 17"/>
<comment type="cofactor">
    <cofactor evidence="1">
        <name>Mg(2+)</name>
        <dbReference type="ChEBI" id="CHEBI:18420"/>
    </cofactor>
</comment>
<dbReference type="PRINTS" id="PR01050">
    <property type="entry name" value="PYRUVTKNASE"/>
</dbReference>
<comment type="pathway">
    <text evidence="3 18">Carbohydrate degradation; glycolysis; pyruvate from D-glyceraldehyde 3-phosphate: step 5/5.</text>
</comment>
<evidence type="ECO:0000256" key="17">
    <source>
        <dbReference type="NCBIfam" id="TIGR01064"/>
    </source>
</evidence>
<keyword evidence="8 18" id="KW-0808">Transferase</keyword>
<dbReference type="GO" id="GO:0004743">
    <property type="term" value="F:pyruvate kinase activity"/>
    <property type="evidence" value="ECO:0007669"/>
    <property type="project" value="UniProtKB-EC"/>
</dbReference>
<dbReference type="SUPFAM" id="SSF52935">
    <property type="entry name" value="PK C-terminal domain-like"/>
    <property type="match status" value="1"/>
</dbReference>
<comment type="catalytic activity">
    <reaction evidence="18">
        <text>pyruvate + ATP = phosphoenolpyruvate + ADP + H(+)</text>
        <dbReference type="Rhea" id="RHEA:18157"/>
        <dbReference type="ChEBI" id="CHEBI:15361"/>
        <dbReference type="ChEBI" id="CHEBI:15378"/>
        <dbReference type="ChEBI" id="CHEBI:30616"/>
        <dbReference type="ChEBI" id="CHEBI:58702"/>
        <dbReference type="ChEBI" id="CHEBI:456216"/>
        <dbReference type="EC" id="2.7.1.40"/>
    </reaction>
</comment>
<comment type="cofactor">
    <cofactor evidence="2">
        <name>K(+)</name>
        <dbReference type="ChEBI" id="CHEBI:29103"/>
    </cofactor>
</comment>
<evidence type="ECO:0000259" key="20">
    <source>
        <dbReference type="Pfam" id="PF00391"/>
    </source>
</evidence>
<evidence type="ECO:0000259" key="19">
    <source>
        <dbReference type="Pfam" id="PF00224"/>
    </source>
</evidence>
<organism evidence="22 23">
    <name type="scientific">Bacillus atrophaeus (strain 1942)</name>
    <dbReference type="NCBI Taxonomy" id="720555"/>
    <lineage>
        <taxon>Bacteria</taxon>
        <taxon>Bacillati</taxon>
        <taxon>Bacillota</taxon>
        <taxon>Bacilli</taxon>
        <taxon>Bacillales</taxon>
        <taxon>Bacillaceae</taxon>
        <taxon>Bacillus</taxon>
    </lineage>
</organism>
<keyword evidence="9" id="KW-0479">Metal-binding</keyword>
<evidence type="ECO:0000256" key="4">
    <source>
        <dbReference type="ARBA" id="ARBA00006237"/>
    </source>
</evidence>
<dbReference type="Pfam" id="PF02887">
    <property type="entry name" value="PK_C"/>
    <property type="match status" value="1"/>
</dbReference>
<reference evidence="22 23" key="1">
    <citation type="journal article" date="2011" name="Front. Microbiol.">
        <title>Genomic signatures of strain selection and enhancement in Bacillus atrophaeus var. globigii, a historical biowarfare simulant.</title>
        <authorList>
            <person name="Gibbons H.S."/>
            <person name="Broomall S.M."/>
            <person name="McNew L.A."/>
            <person name="Daligault H."/>
            <person name="Chapman C."/>
            <person name="Bruce D."/>
            <person name="Karavis M."/>
            <person name="Krepps M."/>
            <person name="McGregor P.A."/>
            <person name="Hong C."/>
            <person name="Park K.H."/>
            <person name="Akmal A."/>
            <person name="Feldman A."/>
            <person name="Lin J.S."/>
            <person name="Chang W.E."/>
            <person name="Higgs B.W."/>
            <person name="Demirev P."/>
            <person name="Lindquist J."/>
            <person name="Liem A."/>
            <person name="Fochler E."/>
            <person name="Read T.D."/>
            <person name="Tapia R."/>
            <person name="Johnson S."/>
            <person name="Bishop-Lilly K.A."/>
            <person name="Detter C."/>
            <person name="Han C."/>
            <person name="Sozhamannan S."/>
            <person name="Rosenzweig C.N."/>
            <person name="Skowronski E.W."/>
        </authorList>
    </citation>
    <scope>NUCLEOTIDE SEQUENCE [LARGE SCALE GENOMIC DNA]</scope>
    <source>
        <strain evidence="22 23">1942</strain>
    </source>
</reference>
<keyword evidence="14" id="KW-0630">Potassium</keyword>
<gene>
    <name evidence="22" type="ordered locus">BATR1942_12375</name>
</gene>
<dbReference type="Pfam" id="PF00224">
    <property type="entry name" value="PK"/>
    <property type="match status" value="1"/>
</dbReference>
<feature type="domain" description="Pyruvate kinase C-terminal" evidence="21">
    <location>
        <begin position="358"/>
        <end position="469"/>
    </location>
</feature>
<dbReference type="GO" id="GO:0016301">
    <property type="term" value="F:kinase activity"/>
    <property type="evidence" value="ECO:0007669"/>
    <property type="project" value="UniProtKB-KW"/>
</dbReference>
<dbReference type="InterPro" id="IPR008279">
    <property type="entry name" value="PEP-util_enz_mobile_dom"/>
</dbReference>
<comment type="similarity">
    <text evidence="5 18">Belongs to the pyruvate kinase family.</text>
</comment>
<evidence type="ECO:0000256" key="11">
    <source>
        <dbReference type="ARBA" id="ARBA00022777"/>
    </source>
</evidence>
<keyword evidence="11 18" id="KW-0418">Kinase</keyword>
<dbReference type="EMBL" id="CP002207">
    <property type="protein sequence ID" value="ADP33406.1"/>
    <property type="molecule type" value="Genomic_DNA"/>
</dbReference>
<dbReference type="SUPFAM" id="SSF50800">
    <property type="entry name" value="PK beta-barrel domain-like"/>
    <property type="match status" value="1"/>
</dbReference>
<dbReference type="PANTHER" id="PTHR11817">
    <property type="entry name" value="PYRUVATE KINASE"/>
    <property type="match status" value="1"/>
</dbReference>
<evidence type="ECO:0000313" key="23">
    <source>
        <dbReference type="Proteomes" id="UP000006867"/>
    </source>
</evidence>
<evidence type="ECO:0000256" key="5">
    <source>
        <dbReference type="ARBA" id="ARBA00008663"/>
    </source>
</evidence>
<dbReference type="Gene3D" id="3.20.20.60">
    <property type="entry name" value="Phosphoenolpyruvate-binding domains"/>
    <property type="match status" value="1"/>
</dbReference>
<dbReference type="Gene3D" id="2.40.33.10">
    <property type="entry name" value="PK beta-barrel domain-like"/>
    <property type="match status" value="1"/>
</dbReference>
<dbReference type="Gene3D" id="3.50.30.10">
    <property type="entry name" value="Phosphohistidine domain"/>
    <property type="match status" value="1"/>
</dbReference>
<dbReference type="InterPro" id="IPR040442">
    <property type="entry name" value="Pyrv_kinase-like_dom_sf"/>
</dbReference>